<dbReference type="Proteomes" id="UP000541444">
    <property type="component" value="Unassembled WGS sequence"/>
</dbReference>
<evidence type="ECO:0000313" key="1">
    <source>
        <dbReference type="EMBL" id="KAF6144848.1"/>
    </source>
</evidence>
<reference evidence="1 2" key="1">
    <citation type="journal article" date="2020" name="IScience">
        <title>Genome Sequencing of the Endangered Kingdonia uniflora (Circaeasteraceae, Ranunculales) Reveals Potential Mechanisms of Evolutionary Specialization.</title>
        <authorList>
            <person name="Sun Y."/>
            <person name="Deng T."/>
            <person name="Zhang A."/>
            <person name="Moore M.J."/>
            <person name="Landis J.B."/>
            <person name="Lin N."/>
            <person name="Zhang H."/>
            <person name="Zhang X."/>
            <person name="Huang J."/>
            <person name="Zhang X."/>
            <person name="Sun H."/>
            <person name="Wang H."/>
        </authorList>
    </citation>
    <scope>NUCLEOTIDE SEQUENCE [LARGE SCALE GENOMIC DNA]</scope>
    <source>
        <strain evidence="1">TB1705</strain>
        <tissue evidence="1">Leaf</tissue>
    </source>
</reference>
<name>A0A7J7LQM5_9MAGN</name>
<gene>
    <name evidence="1" type="ORF">GIB67_001859</name>
</gene>
<organism evidence="1 2">
    <name type="scientific">Kingdonia uniflora</name>
    <dbReference type="NCBI Taxonomy" id="39325"/>
    <lineage>
        <taxon>Eukaryota</taxon>
        <taxon>Viridiplantae</taxon>
        <taxon>Streptophyta</taxon>
        <taxon>Embryophyta</taxon>
        <taxon>Tracheophyta</taxon>
        <taxon>Spermatophyta</taxon>
        <taxon>Magnoliopsida</taxon>
        <taxon>Ranunculales</taxon>
        <taxon>Circaeasteraceae</taxon>
        <taxon>Kingdonia</taxon>
    </lineage>
</organism>
<dbReference type="EMBL" id="JACGCM010002106">
    <property type="protein sequence ID" value="KAF6144848.1"/>
    <property type="molecule type" value="Genomic_DNA"/>
</dbReference>
<keyword evidence="2" id="KW-1185">Reference proteome</keyword>
<sequence>MLAKNKRAADASLPLENRSLAGYNTDTEIDTILGETLGRKEVAGTAKSTAVVDMCLSWGSGSMVLKKTSGETSKKKSKIEVQKTMDAYTSRMEELKMELEDCMVGIVSLNTFFSEGQRNLLKIKKLVTKAMGRVVGSGELANQIIA</sequence>
<comment type="caution">
    <text evidence="1">The sequence shown here is derived from an EMBL/GenBank/DDBJ whole genome shotgun (WGS) entry which is preliminary data.</text>
</comment>
<proteinExistence type="predicted"/>
<accession>A0A7J7LQM5</accession>
<dbReference type="AlphaFoldDB" id="A0A7J7LQM5"/>
<evidence type="ECO:0000313" key="2">
    <source>
        <dbReference type="Proteomes" id="UP000541444"/>
    </source>
</evidence>
<protein>
    <submittedName>
        <fullName evidence="1">Uncharacterized protein</fullName>
    </submittedName>
</protein>